<keyword evidence="2" id="KW-1185">Reference proteome</keyword>
<dbReference type="Proteomes" id="UP001234178">
    <property type="component" value="Unassembled WGS sequence"/>
</dbReference>
<protein>
    <submittedName>
        <fullName evidence="1">Uncharacterized protein</fullName>
    </submittedName>
</protein>
<comment type="caution">
    <text evidence="1">The sequence shown here is derived from an EMBL/GenBank/DDBJ whole genome shotgun (WGS) entry which is preliminary data.</text>
</comment>
<reference evidence="1 2" key="1">
    <citation type="journal article" date="2023" name="Nucleic Acids Res.">
        <title>The hologenome of Daphnia magna reveals possible DNA methylation and microbiome-mediated evolution of the host genome.</title>
        <authorList>
            <person name="Chaturvedi A."/>
            <person name="Li X."/>
            <person name="Dhandapani V."/>
            <person name="Marshall H."/>
            <person name="Kissane S."/>
            <person name="Cuenca-Cambronero M."/>
            <person name="Asole G."/>
            <person name="Calvet F."/>
            <person name="Ruiz-Romero M."/>
            <person name="Marangio P."/>
            <person name="Guigo R."/>
            <person name="Rago D."/>
            <person name="Mirbahai L."/>
            <person name="Eastwood N."/>
            <person name="Colbourne J.K."/>
            <person name="Zhou J."/>
            <person name="Mallon E."/>
            <person name="Orsini L."/>
        </authorList>
    </citation>
    <scope>NUCLEOTIDE SEQUENCE [LARGE SCALE GENOMIC DNA]</scope>
    <source>
        <strain evidence="1">LRV0_1</strain>
    </source>
</reference>
<dbReference type="EMBL" id="JAOYFB010000042">
    <property type="protein sequence ID" value="KAK4045346.1"/>
    <property type="molecule type" value="Genomic_DNA"/>
</dbReference>
<evidence type="ECO:0000313" key="2">
    <source>
        <dbReference type="Proteomes" id="UP001234178"/>
    </source>
</evidence>
<proteinExistence type="predicted"/>
<organism evidence="1 2">
    <name type="scientific">Daphnia magna</name>
    <dbReference type="NCBI Taxonomy" id="35525"/>
    <lineage>
        <taxon>Eukaryota</taxon>
        <taxon>Metazoa</taxon>
        <taxon>Ecdysozoa</taxon>
        <taxon>Arthropoda</taxon>
        <taxon>Crustacea</taxon>
        <taxon>Branchiopoda</taxon>
        <taxon>Diplostraca</taxon>
        <taxon>Cladocera</taxon>
        <taxon>Anomopoda</taxon>
        <taxon>Daphniidae</taxon>
        <taxon>Daphnia</taxon>
    </lineage>
</organism>
<evidence type="ECO:0000313" key="1">
    <source>
        <dbReference type="EMBL" id="KAK4045346.1"/>
    </source>
</evidence>
<gene>
    <name evidence="1" type="ORF">OUZ56_032883</name>
</gene>
<accession>A0ABR0B9T6</accession>
<sequence length="95" mass="10632">MAVEGIAATECEWDFPITSQVVMEQLESKHPSESARGQGIYLTDETILKETEPAVFTSAADEEGGVEKRKKLTAIKRATVEKYMEEQHQSDEKVD</sequence>
<name>A0ABR0B9T6_9CRUS</name>